<dbReference type="InterPro" id="IPR000182">
    <property type="entry name" value="GNAT_dom"/>
</dbReference>
<keyword evidence="2" id="KW-0012">Acyltransferase</keyword>
<evidence type="ECO:0000313" key="3">
    <source>
        <dbReference type="Proteomes" id="UP000681414"/>
    </source>
</evidence>
<evidence type="ECO:0000259" key="1">
    <source>
        <dbReference type="PROSITE" id="PS51186"/>
    </source>
</evidence>
<accession>A0A942TBP3</accession>
<organism evidence="2 3">
    <name type="scientific">Lederbergia citri</name>
    <dbReference type="NCBI Taxonomy" id="2833580"/>
    <lineage>
        <taxon>Bacteria</taxon>
        <taxon>Bacillati</taxon>
        <taxon>Bacillota</taxon>
        <taxon>Bacilli</taxon>
        <taxon>Bacillales</taxon>
        <taxon>Bacillaceae</taxon>
        <taxon>Lederbergia</taxon>
    </lineage>
</organism>
<feature type="domain" description="N-acetyltransferase" evidence="1">
    <location>
        <begin position="1"/>
        <end position="124"/>
    </location>
</feature>
<dbReference type="PROSITE" id="PS51186">
    <property type="entry name" value="GNAT"/>
    <property type="match status" value="1"/>
</dbReference>
<keyword evidence="2" id="KW-0808">Transferase</keyword>
<dbReference type="CDD" id="cd04301">
    <property type="entry name" value="NAT_SF"/>
    <property type="match status" value="1"/>
</dbReference>
<comment type="caution">
    <text evidence="2">The sequence shown here is derived from an EMBL/GenBank/DDBJ whole genome shotgun (WGS) entry which is preliminary data.</text>
</comment>
<proteinExistence type="predicted"/>
<dbReference type="EC" id="2.3.1.-" evidence="2"/>
<dbReference type="AlphaFoldDB" id="A0A942TBP3"/>
<evidence type="ECO:0000313" key="2">
    <source>
        <dbReference type="EMBL" id="MBS4193569.1"/>
    </source>
</evidence>
<sequence>MKHLRTHLNEDTYLKLVLEAIEKENYRLAAYIDNTGKMVAVVGFMPMITLYYGEYIWVSDLVTAPDERSKGYGDELLSYVHDCAKAQGYDKVALSSGLQRVDAHRFYEEKMKYDKVSYVFLKNL</sequence>
<dbReference type="EMBL" id="JAGYPG010000001">
    <property type="protein sequence ID" value="MBS4193569.1"/>
    <property type="molecule type" value="Genomic_DNA"/>
</dbReference>
<name>A0A942TBP3_9BACI</name>
<dbReference type="InterPro" id="IPR016181">
    <property type="entry name" value="Acyl_CoA_acyltransferase"/>
</dbReference>
<protein>
    <submittedName>
        <fullName evidence="2">GNAT family N-acetyltransferase</fullName>
        <ecNumber evidence="2">2.3.1.-</ecNumber>
    </submittedName>
</protein>
<dbReference type="GO" id="GO:0016747">
    <property type="term" value="F:acyltransferase activity, transferring groups other than amino-acyl groups"/>
    <property type="evidence" value="ECO:0007669"/>
    <property type="project" value="InterPro"/>
</dbReference>
<dbReference type="Pfam" id="PF00583">
    <property type="entry name" value="Acetyltransf_1"/>
    <property type="match status" value="1"/>
</dbReference>
<dbReference type="RefSeq" id="WP_213124257.1">
    <property type="nucleotide sequence ID" value="NZ_JAGYPG010000001.1"/>
</dbReference>
<keyword evidence="3" id="KW-1185">Reference proteome</keyword>
<dbReference type="Gene3D" id="3.40.630.30">
    <property type="match status" value="1"/>
</dbReference>
<dbReference type="SUPFAM" id="SSF55729">
    <property type="entry name" value="Acyl-CoA N-acyltransferases (Nat)"/>
    <property type="match status" value="1"/>
</dbReference>
<dbReference type="Proteomes" id="UP000681414">
    <property type="component" value="Unassembled WGS sequence"/>
</dbReference>
<reference evidence="2 3" key="1">
    <citation type="submission" date="2021-05" db="EMBL/GenBank/DDBJ databases">
        <title>Novel Bacillus species.</title>
        <authorList>
            <person name="Liu G."/>
        </authorList>
    </citation>
    <scope>NUCLEOTIDE SEQUENCE [LARGE SCALE GENOMIC DNA]</scope>
    <source>
        <strain evidence="3">FJAT-49780</strain>
    </source>
</reference>
<gene>
    <name evidence="2" type="ORF">KHA97_00610</name>
</gene>